<reference evidence="3 4" key="1">
    <citation type="submission" date="2019-06" db="EMBL/GenBank/DDBJ databases">
        <authorList>
            <person name="Livingstone P."/>
            <person name="Whitworth D."/>
        </authorList>
    </citation>
    <scope>NUCLEOTIDE SEQUENCE [LARGE SCALE GENOMIC DNA]</scope>
    <source>
        <strain evidence="3 4">AM401</strain>
    </source>
</reference>
<evidence type="ECO:0000313" key="4">
    <source>
        <dbReference type="Proteomes" id="UP000315369"/>
    </source>
</evidence>
<accession>A0A540XBA4</accession>
<organism evidence="3 4">
    <name type="scientific">Myxococcus llanfairpwllgwyngyllgogerychwyrndrobwllllantysiliogogogochensis</name>
    <dbReference type="NCBI Taxonomy" id="2590453"/>
    <lineage>
        <taxon>Bacteria</taxon>
        <taxon>Pseudomonadati</taxon>
        <taxon>Myxococcota</taxon>
        <taxon>Myxococcia</taxon>
        <taxon>Myxococcales</taxon>
        <taxon>Cystobacterineae</taxon>
        <taxon>Myxococcaceae</taxon>
        <taxon>Myxococcus</taxon>
    </lineage>
</organism>
<name>A0A540XBA4_9BACT</name>
<dbReference type="OrthoDB" id="5521324at2"/>
<keyword evidence="1" id="KW-0129">CBS domain</keyword>
<dbReference type="InterPro" id="IPR000644">
    <property type="entry name" value="CBS_dom"/>
</dbReference>
<dbReference type="InterPro" id="IPR046342">
    <property type="entry name" value="CBS_dom_sf"/>
</dbReference>
<dbReference type="Pfam" id="PF00571">
    <property type="entry name" value="CBS"/>
    <property type="match status" value="1"/>
</dbReference>
<protein>
    <submittedName>
        <fullName evidence="3">CBS domain-containing protein</fullName>
    </submittedName>
</protein>
<comment type="caution">
    <text evidence="3">The sequence shown here is derived from an EMBL/GenBank/DDBJ whole genome shotgun (WGS) entry which is preliminary data.</text>
</comment>
<dbReference type="EMBL" id="VIFM01000002">
    <property type="protein sequence ID" value="TQF17964.1"/>
    <property type="molecule type" value="Genomic_DNA"/>
</dbReference>
<dbReference type="Gene3D" id="3.10.580.10">
    <property type="entry name" value="CBS-domain"/>
    <property type="match status" value="1"/>
</dbReference>
<dbReference type="AlphaFoldDB" id="A0A540XBA4"/>
<keyword evidence="4" id="KW-1185">Reference proteome</keyword>
<gene>
    <name evidence="3" type="ORF">FJV41_00780</name>
</gene>
<dbReference type="RefSeq" id="WP_141640481.1">
    <property type="nucleotide sequence ID" value="NZ_VIFM01000002.1"/>
</dbReference>
<evidence type="ECO:0000313" key="3">
    <source>
        <dbReference type="EMBL" id="TQF17964.1"/>
    </source>
</evidence>
<evidence type="ECO:0000256" key="1">
    <source>
        <dbReference type="PROSITE-ProRule" id="PRU00703"/>
    </source>
</evidence>
<dbReference type="SUPFAM" id="SSF54631">
    <property type="entry name" value="CBS-domain pair"/>
    <property type="match status" value="1"/>
</dbReference>
<proteinExistence type="predicted"/>
<feature type="domain" description="CBS" evidence="2">
    <location>
        <begin position="9"/>
        <end position="68"/>
    </location>
</feature>
<dbReference type="PROSITE" id="PS51371">
    <property type="entry name" value="CBS"/>
    <property type="match status" value="1"/>
</dbReference>
<evidence type="ECO:0000259" key="2">
    <source>
        <dbReference type="PROSITE" id="PS51371"/>
    </source>
</evidence>
<dbReference type="Proteomes" id="UP000315369">
    <property type="component" value="Unassembled WGS sequence"/>
</dbReference>
<sequence>MCRSPEFEMLVAHAVTLFPEDTVLSALQVMHRHGAHALPVVDGRDGAWLGEVSQHELHRLSSFAPLARLAEILTAKALASTEEKTAASVPASALLLHTPPPRWLH</sequence>